<dbReference type="InterPro" id="IPR002109">
    <property type="entry name" value="Glutaredoxin"/>
</dbReference>
<dbReference type="Pfam" id="PF00462">
    <property type="entry name" value="Glutaredoxin"/>
    <property type="match status" value="1"/>
</dbReference>
<dbReference type="CDD" id="cd02976">
    <property type="entry name" value="NrdH"/>
    <property type="match status" value="1"/>
</dbReference>
<dbReference type="AlphaFoldDB" id="A0A2A6FPY1"/>
<sequence>MSSESTDLHPERITMYGAAWCIDCRRSKALLDTRKVDYDYVDLEQVVDGADRAKAISGRTQIPVVVFPDGTHMTEPTDAQLGTKLDELFAAQSPPRSL</sequence>
<evidence type="ECO:0000313" key="3">
    <source>
        <dbReference type="Proteomes" id="UP000219994"/>
    </source>
</evidence>
<dbReference type="Gene3D" id="3.40.30.10">
    <property type="entry name" value="Glutaredoxin"/>
    <property type="match status" value="1"/>
</dbReference>
<dbReference type="GO" id="GO:0045454">
    <property type="term" value="P:cell redox homeostasis"/>
    <property type="evidence" value="ECO:0007669"/>
    <property type="project" value="TreeGrafter"/>
</dbReference>
<feature type="domain" description="Glutaredoxin" evidence="1">
    <location>
        <begin position="13"/>
        <end position="72"/>
    </location>
</feature>
<name>A0A2A6FPY1_9MICO</name>
<protein>
    <submittedName>
        <fullName evidence="2">NrdH-redoxin</fullName>
    </submittedName>
</protein>
<organism evidence="2 3">
    <name type="scientific">Candidatus Lumbricidiphila eiseniae</name>
    <dbReference type="NCBI Taxonomy" id="1969409"/>
    <lineage>
        <taxon>Bacteria</taxon>
        <taxon>Bacillati</taxon>
        <taxon>Actinomycetota</taxon>
        <taxon>Actinomycetes</taxon>
        <taxon>Micrococcales</taxon>
        <taxon>Microbacteriaceae</taxon>
        <taxon>Candidatus Lumbricidiphila</taxon>
    </lineage>
</organism>
<dbReference type="InterPro" id="IPR051548">
    <property type="entry name" value="Grx-like_ET"/>
</dbReference>
<dbReference type="GO" id="GO:0009055">
    <property type="term" value="F:electron transfer activity"/>
    <property type="evidence" value="ECO:0007669"/>
    <property type="project" value="TreeGrafter"/>
</dbReference>
<dbReference type="PANTHER" id="PTHR34386:SF1">
    <property type="entry name" value="GLUTAREDOXIN-LIKE PROTEIN NRDH"/>
    <property type="match status" value="1"/>
</dbReference>
<accession>A0A2A6FPY1</accession>
<reference evidence="3" key="1">
    <citation type="submission" date="2017-03" db="EMBL/GenBank/DDBJ databases">
        <authorList>
            <person name="Lund M.B."/>
        </authorList>
    </citation>
    <scope>NUCLEOTIDE SEQUENCE [LARGE SCALE GENOMIC DNA]</scope>
</reference>
<dbReference type="InterPro" id="IPR036249">
    <property type="entry name" value="Thioredoxin-like_sf"/>
</dbReference>
<dbReference type="EMBL" id="NAEP01000052">
    <property type="protein sequence ID" value="PDQ34463.1"/>
    <property type="molecule type" value="Genomic_DNA"/>
</dbReference>
<dbReference type="PANTHER" id="PTHR34386">
    <property type="entry name" value="GLUTAREDOXIN"/>
    <property type="match status" value="1"/>
</dbReference>
<evidence type="ECO:0000259" key="1">
    <source>
        <dbReference type="Pfam" id="PF00462"/>
    </source>
</evidence>
<proteinExistence type="predicted"/>
<comment type="caution">
    <text evidence="2">The sequence shown here is derived from an EMBL/GenBank/DDBJ whole genome shotgun (WGS) entry which is preliminary data.</text>
</comment>
<dbReference type="PROSITE" id="PS51354">
    <property type="entry name" value="GLUTAREDOXIN_2"/>
    <property type="match status" value="1"/>
</dbReference>
<dbReference type="Proteomes" id="UP000219994">
    <property type="component" value="Unassembled WGS sequence"/>
</dbReference>
<gene>
    <name evidence="2" type="ORF">B5766_11075</name>
</gene>
<evidence type="ECO:0000313" key="2">
    <source>
        <dbReference type="EMBL" id="PDQ34463.1"/>
    </source>
</evidence>
<dbReference type="SUPFAM" id="SSF52833">
    <property type="entry name" value="Thioredoxin-like"/>
    <property type="match status" value="1"/>
</dbReference>